<evidence type="ECO:0000313" key="2">
    <source>
        <dbReference type="Proteomes" id="UP000675379"/>
    </source>
</evidence>
<proteinExistence type="predicted"/>
<dbReference type="Proteomes" id="UP000675379">
    <property type="component" value="Unassembled WGS sequence"/>
</dbReference>
<accession>A0A941CS80</accession>
<dbReference type="EMBL" id="JAGSCS010000013">
    <property type="protein sequence ID" value="MBR0576649.1"/>
    <property type="molecule type" value="Genomic_DNA"/>
</dbReference>
<name>A0A941CS80_9CLOT</name>
<gene>
    <name evidence="1" type="ORF">KCG48_09890</name>
</gene>
<comment type="caution">
    <text evidence="1">The sequence shown here is derived from an EMBL/GenBank/DDBJ whole genome shotgun (WGS) entry which is preliminary data.</text>
</comment>
<sequence length="60" mass="6472">MEIAITLLIVGAALYFLFGKIRKTAKGGCNCDSCVTSCPVYDEQKGGQGQKIEFLTKSKP</sequence>
<dbReference type="AlphaFoldDB" id="A0A941CS80"/>
<reference evidence="1" key="1">
    <citation type="submission" date="2021-04" db="EMBL/GenBank/DDBJ databases">
        <title>Proteiniclasticum sedimins sp. nov., an obligate anaerobic bacterium isolated from anaerobic sludge.</title>
        <authorList>
            <person name="Liu J."/>
        </authorList>
    </citation>
    <scope>NUCLEOTIDE SEQUENCE</scope>
    <source>
        <strain evidence="1">BAD-10</strain>
    </source>
</reference>
<keyword evidence="2" id="KW-1185">Reference proteome</keyword>
<evidence type="ECO:0000313" key="1">
    <source>
        <dbReference type="EMBL" id="MBR0576649.1"/>
    </source>
</evidence>
<protein>
    <submittedName>
        <fullName evidence="1">FeoB-associated Cys-rich membrane protein</fullName>
    </submittedName>
</protein>
<dbReference type="RefSeq" id="WP_211801884.1">
    <property type="nucleotide sequence ID" value="NZ_JAGSCS010000013.1"/>
</dbReference>
<organism evidence="1 2">
    <name type="scientific">Proteiniclasticum sediminis</name>
    <dbReference type="NCBI Taxonomy" id="2804028"/>
    <lineage>
        <taxon>Bacteria</taxon>
        <taxon>Bacillati</taxon>
        <taxon>Bacillota</taxon>
        <taxon>Clostridia</taxon>
        <taxon>Eubacteriales</taxon>
        <taxon>Clostridiaceae</taxon>
        <taxon>Proteiniclasticum</taxon>
    </lineage>
</organism>